<keyword evidence="3 5" id="KW-1133">Transmembrane helix</keyword>
<dbReference type="InterPro" id="IPR052902">
    <property type="entry name" value="ABC-2_transporter"/>
</dbReference>
<gene>
    <name evidence="7" type="ORF">JQS43_12475</name>
</gene>
<sequence length="250" mass="26611">MRTNLRLGWRHLRQLRLIMEWQVSRLRSVAALIVAIQSMLAVGLVVGFGFLVGDDADSGRFLATGAPTISLAVVGFVLLPQHLVRASLEGSLLFARTFPVGRFTFLMADTIVWVLAAIPGLVSAILVGAVVYGFSAPSPWAVPALLLAALTFNAIGYAMAALAKPMAAAIYAQVLMLGTVMFSPVLFPLERVPSWFAGMHKALPVEPIANLVRGTLAPEFFAVSASDVVRAALWCGAGLLLSTIGIGRRN</sequence>
<feature type="transmembrane region" description="Helical" evidence="5">
    <location>
        <begin position="170"/>
        <end position="189"/>
    </location>
</feature>
<dbReference type="KEGG" id="nhy:JQS43_12475"/>
<dbReference type="InterPro" id="IPR013525">
    <property type="entry name" value="ABC2_TM"/>
</dbReference>
<dbReference type="GO" id="GO:0140359">
    <property type="term" value="F:ABC-type transporter activity"/>
    <property type="evidence" value="ECO:0007669"/>
    <property type="project" value="InterPro"/>
</dbReference>
<keyword evidence="4 5" id="KW-0472">Membrane</keyword>
<name>A0A895YM12_9ACTN</name>
<feature type="transmembrane region" description="Helical" evidence="5">
    <location>
        <begin position="29"/>
        <end position="52"/>
    </location>
</feature>
<dbReference type="Pfam" id="PF01061">
    <property type="entry name" value="ABC2_membrane"/>
    <property type="match status" value="1"/>
</dbReference>
<dbReference type="PANTHER" id="PTHR43027:SF2">
    <property type="entry name" value="TRANSPORT PERMEASE PROTEIN"/>
    <property type="match status" value="1"/>
</dbReference>
<comment type="subcellular location">
    <subcellularLocation>
        <location evidence="1">Membrane</location>
        <topology evidence="1">Multi-pass membrane protein</topology>
    </subcellularLocation>
</comment>
<dbReference type="PANTHER" id="PTHR43027">
    <property type="entry name" value="DOXORUBICIN RESISTANCE ABC TRANSPORTER PERMEASE PROTEIN DRRC-RELATED"/>
    <property type="match status" value="1"/>
</dbReference>
<evidence type="ECO:0000259" key="6">
    <source>
        <dbReference type="Pfam" id="PF01061"/>
    </source>
</evidence>
<feature type="transmembrane region" description="Helical" evidence="5">
    <location>
        <begin position="111"/>
        <end position="134"/>
    </location>
</feature>
<reference evidence="7" key="1">
    <citation type="submission" date="2021-02" db="EMBL/GenBank/DDBJ databases">
        <title>Natrosporangium hydrolyticum gen. nov., sp. nov, a haloalkaliphilic actinobacterium from a soda solonchak soil.</title>
        <authorList>
            <person name="Sorokin D.Y."/>
            <person name="Khijniak T.V."/>
            <person name="Zakharycheva A.P."/>
            <person name="Boueva O.V."/>
            <person name="Ariskina E.V."/>
            <person name="Hahnke R.L."/>
            <person name="Bunk B."/>
            <person name="Sproer C."/>
            <person name="Schumann P."/>
            <person name="Evtushenko L.I."/>
            <person name="Kublanov I.V."/>
        </authorList>
    </citation>
    <scope>NUCLEOTIDE SEQUENCE</scope>
    <source>
        <strain evidence="7">DSM 106523</strain>
    </source>
</reference>
<feature type="transmembrane region" description="Helical" evidence="5">
    <location>
        <begin position="228"/>
        <end position="247"/>
    </location>
</feature>
<feature type="transmembrane region" description="Helical" evidence="5">
    <location>
        <begin position="140"/>
        <end position="163"/>
    </location>
</feature>
<feature type="transmembrane region" description="Helical" evidence="5">
    <location>
        <begin position="58"/>
        <end position="79"/>
    </location>
</feature>
<evidence type="ECO:0000256" key="2">
    <source>
        <dbReference type="ARBA" id="ARBA00022692"/>
    </source>
</evidence>
<dbReference type="GO" id="GO:0016020">
    <property type="term" value="C:membrane"/>
    <property type="evidence" value="ECO:0007669"/>
    <property type="project" value="UniProtKB-SubCell"/>
</dbReference>
<keyword evidence="2 5" id="KW-0812">Transmembrane</keyword>
<dbReference type="AlphaFoldDB" id="A0A895YM12"/>
<protein>
    <submittedName>
        <fullName evidence="7">ABC transporter permease</fullName>
    </submittedName>
</protein>
<keyword evidence="8" id="KW-1185">Reference proteome</keyword>
<evidence type="ECO:0000256" key="4">
    <source>
        <dbReference type="ARBA" id="ARBA00023136"/>
    </source>
</evidence>
<dbReference type="EMBL" id="CP070499">
    <property type="protein sequence ID" value="QSB17005.1"/>
    <property type="molecule type" value="Genomic_DNA"/>
</dbReference>
<evidence type="ECO:0000313" key="8">
    <source>
        <dbReference type="Proteomes" id="UP000662857"/>
    </source>
</evidence>
<evidence type="ECO:0000256" key="1">
    <source>
        <dbReference type="ARBA" id="ARBA00004141"/>
    </source>
</evidence>
<evidence type="ECO:0000256" key="5">
    <source>
        <dbReference type="SAM" id="Phobius"/>
    </source>
</evidence>
<dbReference type="RefSeq" id="WP_239679250.1">
    <property type="nucleotide sequence ID" value="NZ_CP070499.1"/>
</dbReference>
<feature type="domain" description="ABC-2 type transporter transmembrane" evidence="6">
    <location>
        <begin position="22"/>
        <end position="215"/>
    </location>
</feature>
<dbReference type="Proteomes" id="UP000662857">
    <property type="component" value="Chromosome"/>
</dbReference>
<accession>A0A895YM12</accession>
<evidence type="ECO:0000313" key="7">
    <source>
        <dbReference type="EMBL" id="QSB17005.1"/>
    </source>
</evidence>
<evidence type="ECO:0000256" key="3">
    <source>
        <dbReference type="ARBA" id="ARBA00022989"/>
    </source>
</evidence>
<proteinExistence type="predicted"/>
<organism evidence="7 8">
    <name type="scientific">Natronosporangium hydrolyticum</name>
    <dbReference type="NCBI Taxonomy" id="2811111"/>
    <lineage>
        <taxon>Bacteria</taxon>
        <taxon>Bacillati</taxon>
        <taxon>Actinomycetota</taxon>
        <taxon>Actinomycetes</taxon>
        <taxon>Micromonosporales</taxon>
        <taxon>Micromonosporaceae</taxon>
        <taxon>Natronosporangium</taxon>
    </lineage>
</organism>